<evidence type="ECO:0000256" key="15">
    <source>
        <dbReference type="ARBA" id="ARBA00047570"/>
    </source>
</evidence>
<comment type="catalytic activity">
    <reaction evidence="19">
        <text>(2E)-decenoyl-CoA + NADPH + H(+) = decanoyl-CoA + NADP(+)</text>
        <dbReference type="Rhea" id="RHEA:44960"/>
        <dbReference type="ChEBI" id="CHEBI:15378"/>
        <dbReference type="ChEBI" id="CHEBI:57783"/>
        <dbReference type="ChEBI" id="CHEBI:58349"/>
        <dbReference type="ChEBI" id="CHEBI:61406"/>
        <dbReference type="ChEBI" id="CHEBI:61430"/>
    </reaction>
    <physiologicalReaction direction="left-to-right" evidence="19">
        <dbReference type="Rhea" id="RHEA:44961"/>
    </physiologicalReaction>
</comment>
<evidence type="ECO:0000256" key="3">
    <source>
        <dbReference type="ARBA" id="ARBA00022516"/>
    </source>
</evidence>
<dbReference type="GO" id="GO:0005777">
    <property type="term" value="C:peroxisome"/>
    <property type="evidence" value="ECO:0007669"/>
    <property type="project" value="UniProtKB-SubCell"/>
</dbReference>
<accession>A0A7J7KIT8</accession>
<keyword evidence="3" id="KW-0444">Lipid biosynthesis</keyword>
<reference evidence="22" key="1">
    <citation type="submission" date="2020-06" db="EMBL/GenBank/DDBJ databases">
        <title>Draft genome of Bugula neritina, a colonial animal packing powerful symbionts and potential medicines.</title>
        <authorList>
            <person name="Rayko M."/>
        </authorList>
    </citation>
    <scope>NUCLEOTIDE SEQUENCE [LARGE SCALE GENOMIC DNA]</scope>
    <source>
        <strain evidence="22">Kwan_BN1</strain>
    </source>
</reference>
<keyword evidence="6" id="KW-0521">NADP</keyword>
<dbReference type="InterPro" id="IPR002347">
    <property type="entry name" value="SDR_fam"/>
</dbReference>
<dbReference type="InterPro" id="IPR036291">
    <property type="entry name" value="NAD(P)-bd_dom_sf"/>
</dbReference>
<dbReference type="EMBL" id="VXIV02000465">
    <property type="protein sequence ID" value="KAF6038137.1"/>
    <property type="molecule type" value="Genomic_DNA"/>
</dbReference>
<sequence>MKEAYHQWMRENGGSVVNVIVNMYSGMPGMSHSGAARAGVENMTKTLAGNSIKSDSAVTNYGSANSDIFERNIPNIPLGRLGKTEEVSAAVCYLLSPAAAFISGTTIIVDGAEFLHTGRWPTSGRDNTQPYTWADDSGDPKSKL</sequence>
<evidence type="ECO:0000256" key="5">
    <source>
        <dbReference type="ARBA" id="ARBA00022832"/>
    </source>
</evidence>
<keyword evidence="5" id="KW-0276">Fatty acid metabolism</keyword>
<evidence type="ECO:0000256" key="11">
    <source>
        <dbReference type="ARBA" id="ARBA00037124"/>
    </source>
</evidence>
<comment type="catalytic activity">
    <reaction evidence="16">
        <text>(2E)-tetradecenoyl-CoA + NADPH + H(+) = tetradecanoyl-CoA + NADP(+)</text>
        <dbReference type="Rhea" id="RHEA:44968"/>
        <dbReference type="ChEBI" id="CHEBI:15378"/>
        <dbReference type="ChEBI" id="CHEBI:57385"/>
        <dbReference type="ChEBI" id="CHEBI:57783"/>
        <dbReference type="ChEBI" id="CHEBI:58349"/>
        <dbReference type="ChEBI" id="CHEBI:61405"/>
    </reaction>
    <physiologicalReaction direction="left-to-right" evidence="16">
        <dbReference type="Rhea" id="RHEA:44969"/>
    </physiologicalReaction>
</comment>
<keyword evidence="23" id="KW-1185">Reference proteome</keyword>
<evidence type="ECO:0000313" key="22">
    <source>
        <dbReference type="EMBL" id="KAF6038137.1"/>
    </source>
</evidence>
<evidence type="ECO:0000256" key="20">
    <source>
        <dbReference type="ARBA" id="ARBA00049559"/>
    </source>
</evidence>
<keyword evidence="9" id="KW-0576">Peroxisome</keyword>
<dbReference type="Pfam" id="PF13561">
    <property type="entry name" value="adh_short_C2"/>
    <property type="match status" value="1"/>
</dbReference>
<proteinExistence type="predicted"/>
<dbReference type="InterPro" id="IPR052388">
    <property type="entry name" value="Peroxisomal_t2-enoyl-CoA_red"/>
</dbReference>
<comment type="subunit">
    <text evidence="12">Interacts with PEX5, probably required to target it into peroxisomes.</text>
</comment>
<evidence type="ECO:0000313" key="23">
    <source>
        <dbReference type="Proteomes" id="UP000593567"/>
    </source>
</evidence>
<dbReference type="AlphaFoldDB" id="A0A7J7KIT8"/>
<evidence type="ECO:0000256" key="16">
    <source>
        <dbReference type="ARBA" id="ARBA00048686"/>
    </source>
</evidence>
<evidence type="ECO:0000256" key="18">
    <source>
        <dbReference type="ARBA" id="ARBA00049251"/>
    </source>
</evidence>
<evidence type="ECO:0000256" key="7">
    <source>
        <dbReference type="ARBA" id="ARBA00023002"/>
    </source>
</evidence>
<dbReference type="PRINTS" id="PR00081">
    <property type="entry name" value="GDHRDH"/>
</dbReference>
<evidence type="ECO:0000256" key="8">
    <source>
        <dbReference type="ARBA" id="ARBA00023098"/>
    </source>
</evidence>
<evidence type="ECO:0000256" key="4">
    <source>
        <dbReference type="ARBA" id="ARBA00022553"/>
    </source>
</evidence>
<dbReference type="Gene3D" id="3.40.50.720">
    <property type="entry name" value="NAD(P)-binding Rossmann-like Domain"/>
    <property type="match status" value="1"/>
</dbReference>
<feature type="region of interest" description="Disordered" evidence="21">
    <location>
        <begin position="119"/>
        <end position="144"/>
    </location>
</feature>
<gene>
    <name evidence="22" type="ORF">EB796_003557</name>
</gene>
<comment type="catalytic activity">
    <reaction evidence="20">
        <text>(2E)-octenoyl-CoA + NADPH + H(+) = octanoyl-CoA + NADP(+)</text>
        <dbReference type="Rhea" id="RHEA:44952"/>
        <dbReference type="ChEBI" id="CHEBI:15378"/>
        <dbReference type="ChEBI" id="CHEBI:57386"/>
        <dbReference type="ChEBI" id="CHEBI:57783"/>
        <dbReference type="ChEBI" id="CHEBI:58349"/>
        <dbReference type="ChEBI" id="CHEBI:62242"/>
    </reaction>
    <physiologicalReaction direction="left-to-right" evidence="20">
        <dbReference type="Rhea" id="RHEA:44953"/>
    </physiologicalReaction>
</comment>
<keyword evidence="10" id="KW-0275">Fatty acid biosynthesis</keyword>
<evidence type="ECO:0000256" key="14">
    <source>
        <dbReference type="ARBA" id="ARBA00041063"/>
    </source>
</evidence>
<dbReference type="GO" id="GO:0006633">
    <property type="term" value="P:fatty acid biosynthetic process"/>
    <property type="evidence" value="ECO:0007669"/>
    <property type="project" value="UniProtKB-KW"/>
</dbReference>
<dbReference type="GO" id="GO:0019166">
    <property type="term" value="F:trans-2-enoyl-CoA reductase (NADPH) activity"/>
    <property type="evidence" value="ECO:0007669"/>
    <property type="project" value="UniProtKB-EC"/>
</dbReference>
<evidence type="ECO:0000256" key="10">
    <source>
        <dbReference type="ARBA" id="ARBA00023160"/>
    </source>
</evidence>
<dbReference type="SUPFAM" id="SSF51735">
    <property type="entry name" value="NAD(P)-binding Rossmann-fold domains"/>
    <property type="match status" value="1"/>
</dbReference>
<comment type="catalytic activity">
    <reaction evidence="18">
        <text>a (2E)-enoyl-CoA + NADPH + H(+) = a 2,3-saturated acyl-CoA + NADP(+)</text>
        <dbReference type="Rhea" id="RHEA:33763"/>
        <dbReference type="ChEBI" id="CHEBI:15378"/>
        <dbReference type="ChEBI" id="CHEBI:57783"/>
        <dbReference type="ChEBI" id="CHEBI:58349"/>
        <dbReference type="ChEBI" id="CHEBI:58856"/>
        <dbReference type="ChEBI" id="CHEBI:65111"/>
        <dbReference type="EC" id="1.3.1.38"/>
    </reaction>
    <physiologicalReaction direction="left-to-right" evidence="18">
        <dbReference type="Rhea" id="RHEA:33764"/>
    </physiologicalReaction>
</comment>
<evidence type="ECO:0000256" key="19">
    <source>
        <dbReference type="ARBA" id="ARBA00049386"/>
    </source>
</evidence>
<dbReference type="PANTHER" id="PTHR24317:SF7">
    <property type="entry name" value="PEROXISOMAL TRANS-2-ENOYL-COA REDUCTASE"/>
    <property type="match status" value="1"/>
</dbReference>
<dbReference type="OrthoDB" id="417891at2759"/>
<keyword evidence="8" id="KW-0443">Lipid metabolism</keyword>
<evidence type="ECO:0000256" key="12">
    <source>
        <dbReference type="ARBA" id="ARBA00038622"/>
    </source>
</evidence>
<keyword evidence="7" id="KW-0560">Oxidoreductase</keyword>
<keyword evidence="4" id="KW-0597">Phosphoprotein</keyword>
<comment type="catalytic activity">
    <reaction evidence="17">
        <text>(2E)-hexenoyl-CoA + NADPH + H(+) = hexanoyl-CoA + NADP(+)</text>
        <dbReference type="Rhea" id="RHEA:44956"/>
        <dbReference type="ChEBI" id="CHEBI:15378"/>
        <dbReference type="ChEBI" id="CHEBI:57783"/>
        <dbReference type="ChEBI" id="CHEBI:58349"/>
        <dbReference type="ChEBI" id="CHEBI:62077"/>
        <dbReference type="ChEBI" id="CHEBI:62620"/>
    </reaction>
    <physiologicalReaction direction="left-to-right" evidence="17">
        <dbReference type="Rhea" id="RHEA:44957"/>
    </physiologicalReaction>
</comment>
<comment type="pathway">
    <text evidence="2">Lipid metabolism.</text>
</comment>
<evidence type="ECO:0000256" key="13">
    <source>
        <dbReference type="ARBA" id="ARBA00038849"/>
    </source>
</evidence>
<evidence type="ECO:0000256" key="2">
    <source>
        <dbReference type="ARBA" id="ARBA00005189"/>
    </source>
</evidence>
<dbReference type="EC" id="1.3.1.38" evidence="13"/>
<evidence type="ECO:0000256" key="6">
    <source>
        <dbReference type="ARBA" id="ARBA00022857"/>
    </source>
</evidence>
<name>A0A7J7KIT8_BUGNE</name>
<evidence type="ECO:0000256" key="17">
    <source>
        <dbReference type="ARBA" id="ARBA00049108"/>
    </source>
</evidence>
<dbReference type="Proteomes" id="UP000593567">
    <property type="component" value="Unassembled WGS sequence"/>
</dbReference>
<organism evidence="22 23">
    <name type="scientific">Bugula neritina</name>
    <name type="common">Brown bryozoan</name>
    <name type="synonym">Sertularia neritina</name>
    <dbReference type="NCBI Taxonomy" id="10212"/>
    <lineage>
        <taxon>Eukaryota</taxon>
        <taxon>Metazoa</taxon>
        <taxon>Spiralia</taxon>
        <taxon>Lophotrochozoa</taxon>
        <taxon>Bryozoa</taxon>
        <taxon>Gymnolaemata</taxon>
        <taxon>Cheilostomatida</taxon>
        <taxon>Flustrina</taxon>
        <taxon>Buguloidea</taxon>
        <taxon>Bugulidae</taxon>
        <taxon>Bugula</taxon>
    </lineage>
</organism>
<comment type="caution">
    <text evidence="22">The sequence shown here is derived from an EMBL/GenBank/DDBJ whole genome shotgun (WGS) entry which is preliminary data.</text>
</comment>
<evidence type="ECO:0000256" key="9">
    <source>
        <dbReference type="ARBA" id="ARBA00023140"/>
    </source>
</evidence>
<evidence type="ECO:0000256" key="1">
    <source>
        <dbReference type="ARBA" id="ARBA00004275"/>
    </source>
</evidence>
<evidence type="ECO:0000256" key="21">
    <source>
        <dbReference type="SAM" id="MobiDB-lite"/>
    </source>
</evidence>
<comment type="function">
    <text evidence="11">Participates in chain elongation of fatty acids. Catalyzes the reduction of trans-2-enoyl-CoAs of varying chain lengths from 6:1 to 16:1, having maximum activity with 10:1 CoA. Has no 2,4-dienoyl-CoA reductase activity.</text>
</comment>
<comment type="catalytic activity">
    <reaction evidence="15">
        <text>(2E)-dodecenoyl-CoA + NADPH + H(+) = dodecanoyl-CoA + NADP(+)</text>
        <dbReference type="Rhea" id="RHEA:44964"/>
        <dbReference type="ChEBI" id="CHEBI:15378"/>
        <dbReference type="ChEBI" id="CHEBI:57330"/>
        <dbReference type="ChEBI" id="CHEBI:57375"/>
        <dbReference type="ChEBI" id="CHEBI:57783"/>
        <dbReference type="ChEBI" id="CHEBI:58349"/>
    </reaction>
    <physiologicalReaction direction="left-to-right" evidence="15">
        <dbReference type="Rhea" id="RHEA:44965"/>
    </physiologicalReaction>
</comment>
<protein>
    <recommendedName>
        <fullName evidence="14">Peroxisomal trans-2-enoyl-CoA reductase</fullName>
        <ecNumber evidence="13">1.3.1.38</ecNumber>
    </recommendedName>
</protein>
<dbReference type="PANTHER" id="PTHR24317">
    <property type="entry name" value="PEROXISOMAL TRANS-2-ENOYL-COA REDUCTASE"/>
    <property type="match status" value="1"/>
</dbReference>
<comment type="subcellular location">
    <subcellularLocation>
        <location evidence="1">Peroxisome</location>
    </subcellularLocation>
</comment>